<proteinExistence type="predicted"/>
<sequence length="82" mass="9333">MRGLAPPATAVVGNPYREWIGARIRGDLFGYVCPGDPRRAARLAFTDASLSHTANGHPTARCEWWRCWRSRRPPTTWRARRA</sequence>
<gene>
    <name evidence="1" type="ORF">I7412_30515</name>
</gene>
<name>A0A937RQA3_9ACTN</name>
<dbReference type="EMBL" id="JAEACQ010000270">
    <property type="protein sequence ID" value="MBL7631419.1"/>
    <property type="molecule type" value="Genomic_DNA"/>
</dbReference>
<organism evidence="1 2">
    <name type="scientific">Frankia nepalensis</name>
    <dbReference type="NCBI Taxonomy" id="1836974"/>
    <lineage>
        <taxon>Bacteria</taxon>
        <taxon>Bacillati</taxon>
        <taxon>Actinomycetota</taxon>
        <taxon>Actinomycetes</taxon>
        <taxon>Frankiales</taxon>
        <taxon>Frankiaceae</taxon>
        <taxon>Frankia</taxon>
    </lineage>
</organism>
<evidence type="ECO:0000313" key="2">
    <source>
        <dbReference type="Proteomes" id="UP000604475"/>
    </source>
</evidence>
<evidence type="ECO:0000313" key="1">
    <source>
        <dbReference type="EMBL" id="MBL7631419.1"/>
    </source>
</evidence>
<keyword evidence="2" id="KW-1185">Reference proteome</keyword>
<comment type="caution">
    <text evidence="1">The sequence shown here is derived from an EMBL/GenBank/DDBJ whole genome shotgun (WGS) entry which is preliminary data.</text>
</comment>
<dbReference type="Gene3D" id="1.10.4080.10">
    <property type="entry name" value="ADP-ribosylation/Crystallin J1"/>
    <property type="match status" value="1"/>
</dbReference>
<dbReference type="Proteomes" id="UP000604475">
    <property type="component" value="Unassembled WGS sequence"/>
</dbReference>
<dbReference type="RefSeq" id="WP_203008444.1">
    <property type="nucleotide sequence ID" value="NZ_JADWYU010000215.1"/>
</dbReference>
<protein>
    <submittedName>
        <fullName evidence="1">ADP-ribosylglycohydrolase family protein</fullName>
    </submittedName>
</protein>
<dbReference type="InterPro" id="IPR036705">
    <property type="entry name" value="Ribosyl_crysJ1_sf"/>
</dbReference>
<dbReference type="AlphaFoldDB" id="A0A937RQA3"/>
<reference evidence="1" key="1">
    <citation type="submission" date="2020-12" db="EMBL/GenBank/DDBJ databases">
        <title>Genomic characterization of non-nitrogen-fixing Frankia strains.</title>
        <authorList>
            <person name="Carlos-Shanley C."/>
            <person name="Guerra T."/>
            <person name="Hahn D."/>
        </authorList>
    </citation>
    <scope>NUCLEOTIDE SEQUENCE</scope>
    <source>
        <strain evidence="1">CN6</strain>
    </source>
</reference>
<accession>A0A937RQA3</accession>